<feature type="compositionally biased region" description="Basic and acidic residues" evidence="1">
    <location>
        <begin position="108"/>
        <end position="120"/>
    </location>
</feature>
<reference evidence="2 3" key="1">
    <citation type="journal article" date="2019" name="Commun. Biol.">
        <title>The bagworm genome reveals a unique fibroin gene that provides high tensile strength.</title>
        <authorList>
            <person name="Kono N."/>
            <person name="Nakamura H."/>
            <person name="Ohtoshi R."/>
            <person name="Tomita M."/>
            <person name="Numata K."/>
            <person name="Arakawa K."/>
        </authorList>
    </citation>
    <scope>NUCLEOTIDE SEQUENCE [LARGE SCALE GENOMIC DNA]</scope>
</reference>
<sequence>MLRSVNESSRGPFHLYPFHQLDPTPLDILFLAKRPATLMTPLGLRVGMGRGDDLHVYGSPTRFPIYWTRSLAVGQISEREVTGRIIGISKSTELAEPESWSVGGQTSSRERSTAEAKKQDSFLNGKCSRARYHQGRRAPTAERAMEHPGHLWLLMTRDRTAQKSKNEAFVQT</sequence>
<keyword evidence="3" id="KW-1185">Reference proteome</keyword>
<comment type="caution">
    <text evidence="2">The sequence shown here is derived from an EMBL/GenBank/DDBJ whole genome shotgun (WGS) entry which is preliminary data.</text>
</comment>
<evidence type="ECO:0000313" key="3">
    <source>
        <dbReference type="Proteomes" id="UP000299102"/>
    </source>
</evidence>
<evidence type="ECO:0000256" key="1">
    <source>
        <dbReference type="SAM" id="MobiDB-lite"/>
    </source>
</evidence>
<accession>A0A4C1WTD0</accession>
<evidence type="ECO:0000313" key="2">
    <source>
        <dbReference type="EMBL" id="GBP54223.1"/>
    </source>
</evidence>
<gene>
    <name evidence="2" type="ORF">EVAR_43248_1</name>
</gene>
<dbReference type="EMBL" id="BGZK01000641">
    <property type="protein sequence ID" value="GBP54223.1"/>
    <property type="molecule type" value="Genomic_DNA"/>
</dbReference>
<dbReference type="AlphaFoldDB" id="A0A4C1WTD0"/>
<dbReference type="Proteomes" id="UP000299102">
    <property type="component" value="Unassembled WGS sequence"/>
</dbReference>
<protein>
    <submittedName>
        <fullName evidence="2">Uncharacterized protein</fullName>
    </submittedName>
</protein>
<proteinExistence type="predicted"/>
<organism evidence="2 3">
    <name type="scientific">Eumeta variegata</name>
    <name type="common">Bagworm moth</name>
    <name type="synonym">Eumeta japonica</name>
    <dbReference type="NCBI Taxonomy" id="151549"/>
    <lineage>
        <taxon>Eukaryota</taxon>
        <taxon>Metazoa</taxon>
        <taxon>Ecdysozoa</taxon>
        <taxon>Arthropoda</taxon>
        <taxon>Hexapoda</taxon>
        <taxon>Insecta</taxon>
        <taxon>Pterygota</taxon>
        <taxon>Neoptera</taxon>
        <taxon>Endopterygota</taxon>
        <taxon>Lepidoptera</taxon>
        <taxon>Glossata</taxon>
        <taxon>Ditrysia</taxon>
        <taxon>Tineoidea</taxon>
        <taxon>Psychidae</taxon>
        <taxon>Oiketicinae</taxon>
        <taxon>Eumeta</taxon>
    </lineage>
</organism>
<feature type="region of interest" description="Disordered" evidence="1">
    <location>
        <begin position="97"/>
        <end position="143"/>
    </location>
</feature>
<name>A0A4C1WTD0_EUMVA</name>